<dbReference type="PANTHER" id="PTHR32039">
    <property type="entry name" value="MAGNESIUM-CHELATASE SUBUNIT CHLI"/>
    <property type="match status" value="1"/>
</dbReference>
<evidence type="ECO:0000256" key="4">
    <source>
        <dbReference type="SAM" id="MobiDB-lite"/>
    </source>
</evidence>
<dbReference type="InterPro" id="IPR025158">
    <property type="entry name" value="Mg_chelat-rel_C"/>
</dbReference>
<evidence type="ECO:0000259" key="5">
    <source>
        <dbReference type="SMART" id="SM00382"/>
    </source>
</evidence>
<reference evidence="7" key="1">
    <citation type="submission" date="2019-11" db="EMBL/GenBank/DDBJ databases">
        <title>Genome sequence of Heliorestis convoluta strain HH, an alkaliphilic and minimalistic phototrophic bacterium from a soda lake in Egypt.</title>
        <authorList>
            <person name="Dewey E.D."/>
            <person name="Stokes L.M."/>
            <person name="Burchell B.M."/>
            <person name="Shaffer K.N."/>
            <person name="Huntington A.M."/>
            <person name="Baker J.M."/>
            <person name="Nadendla S."/>
            <person name="Giglio M.G."/>
            <person name="Touchman J.W."/>
            <person name="Blankenship R.E."/>
            <person name="Madigan M.T."/>
            <person name="Sattley W.M."/>
        </authorList>
    </citation>
    <scope>NUCLEOTIDE SEQUENCE [LARGE SCALE GENOMIC DNA]</scope>
    <source>
        <strain evidence="7">HH</strain>
    </source>
</reference>
<dbReference type="InterPro" id="IPR000523">
    <property type="entry name" value="Mg_chelatse_chII-like_cat_dom"/>
</dbReference>
<keyword evidence="2" id="KW-0547">Nucleotide-binding</keyword>
<dbReference type="EC" id="6.6.1.1" evidence="6"/>
<dbReference type="Proteomes" id="UP000366051">
    <property type="component" value="Chromosome"/>
</dbReference>
<evidence type="ECO:0000313" key="6">
    <source>
        <dbReference type="EMBL" id="QGG48156.1"/>
    </source>
</evidence>
<dbReference type="Gene3D" id="3.40.50.300">
    <property type="entry name" value="P-loop containing nucleotide triphosphate hydrolases"/>
    <property type="match status" value="1"/>
</dbReference>
<dbReference type="Pfam" id="PF13541">
    <property type="entry name" value="ChlI"/>
    <property type="match status" value="1"/>
</dbReference>
<dbReference type="InterPro" id="IPR003593">
    <property type="entry name" value="AAA+_ATPase"/>
</dbReference>
<dbReference type="GO" id="GO:0016851">
    <property type="term" value="F:magnesium chelatase activity"/>
    <property type="evidence" value="ECO:0007669"/>
    <property type="project" value="UniProtKB-EC"/>
</dbReference>
<organism evidence="6 7">
    <name type="scientific">Heliorestis convoluta</name>
    <dbReference type="NCBI Taxonomy" id="356322"/>
    <lineage>
        <taxon>Bacteria</taxon>
        <taxon>Bacillati</taxon>
        <taxon>Bacillota</taxon>
        <taxon>Clostridia</taxon>
        <taxon>Eubacteriales</taxon>
        <taxon>Heliobacteriaceae</taxon>
        <taxon>Heliorestis</taxon>
    </lineage>
</organism>
<sequence length="517" mass="57801">MLSRVQSVVLEGIVARPVLVEVDVSNGLPAFDLVGLPAIAVREARERVRTAIRNSGFNFPLHRITVNLAPANVRKEGTSLDIPIALAILAATEQVSLAKNEAQFFVGELALDGTVRPVEGVLAMAYGLSKSHIAHDKELQFWVPATNIGEAYSISEIYSQGITSLRDLVDLLSQPSLRKKNRGMDSQRKSSYYQESDDSNDIGRIKGQNIAKRALEITAAGGHNLLMTGPPGTGKTMLARSLPSILPPMTYEESLEATMIYSITGELGEDVDWLYQRPFRTPHHHSTMSALIGGGRTPRPGEITLAHHGVLFMDEWPEFPREALESLRQPLEDGEVTISRQGGTYTFPSKFLLVASMNPCPCGYLSDEDVKPCNCTPYAIERYKNRVSGPLWDRMDIQVRVTRPKYESLRAQEEYEESSAQVRARVIKARERQLSRITTYQKKRKIFCNAHLDGELLQKTCTLEKEAEQMLERAYKQFHLSGRALHRLIKVARTIADLRDSDIISTVDLAEALQYRL</sequence>
<dbReference type="InterPro" id="IPR001208">
    <property type="entry name" value="MCM_dom"/>
</dbReference>
<dbReference type="RefSeq" id="WP_153725402.1">
    <property type="nucleotide sequence ID" value="NZ_CP045875.1"/>
</dbReference>
<gene>
    <name evidence="6" type="primary">chlI</name>
    <name evidence="6" type="ORF">FTV88_2058</name>
</gene>
<dbReference type="InterPro" id="IPR027417">
    <property type="entry name" value="P-loop_NTPase"/>
</dbReference>
<accession>A0A5Q2N3J0</accession>
<dbReference type="NCBIfam" id="TIGR00368">
    <property type="entry name" value="YifB family Mg chelatase-like AAA ATPase"/>
    <property type="match status" value="1"/>
</dbReference>
<dbReference type="EMBL" id="CP045875">
    <property type="protein sequence ID" value="QGG48156.1"/>
    <property type="molecule type" value="Genomic_DNA"/>
</dbReference>
<dbReference type="SMART" id="SM00382">
    <property type="entry name" value="AAA"/>
    <property type="match status" value="1"/>
</dbReference>
<dbReference type="KEGG" id="hcv:FTV88_2058"/>
<name>A0A5Q2N3J0_9FIRM</name>
<keyword evidence="6" id="KW-0436">Ligase</keyword>
<dbReference type="AlphaFoldDB" id="A0A5Q2N3J0"/>
<dbReference type="InterPro" id="IPR014721">
    <property type="entry name" value="Ribsml_uS5_D2-typ_fold_subgr"/>
</dbReference>
<evidence type="ECO:0000256" key="1">
    <source>
        <dbReference type="ARBA" id="ARBA00006354"/>
    </source>
</evidence>
<dbReference type="Gene3D" id="3.30.230.10">
    <property type="match status" value="1"/>
</dbReference>
<feature type="region of interest" description="Disordered" evidence="4">
    <location>
        <begin position="179"/>
        <end position="200"/>
    </location>
</feature>
<dbReference type="Pfam" id="PF01078">
    <property type="entry name" value="Mg_chelatase"/>
    <property type="match status" value="1"/>
</dbReference>
<dbReference type="SUPFAM" id="SSF52540">
    <property type="entry name" value="P-loop containing nucleoside triphosphate hydrolases"/>
    <property type="match status" value="1"/>
</dbReference>
<keyword evidence="3" id="KW-0067">ATP-binding</keyword>
<protein>
    <submittedName>
        <fullName evidence="6">Mg chelatase, subunit chli, putative</fullName>
        <ecNumber evidence="6">6.6.1.1</ecNumber>
    </submittedName>
</protein>
<keyword evidence="7" id="KW-1185">Reference proteome</keyword>
<dbReference type="GO" id="GO:0005524">
    <property type="term" value="F:ATP binding"/>
    <property type="evidence" value="ECO:0007669"/>
    <property type="project" value="UniProtKB-KW"/>
</dbReference>
<dbReference type="GO" id="GO:0003677">
    <property type="term" value="F:DNA binding"/>
    <property type="evidence" value="ECO:0007669"/>
    <property type="project" value="InterPro"/>
</dbReference>
<dbReference type="InterPro" id="IPR004482">
    <property type="entry name" value="Mg_chelat-rel"/>
</dbReference>
<dbReference type="InterPro" id="IPR020568">
    <property type="entry name" value="Ribosomal_Su5_D2-typ_SF"/>
</dbReference>
<evidence type="ECO:0000313" key="7">
    <source>
        <dbReference type="Proteomes" id="UP000366051"/>
    </source>
</evidence>
<dbReference type="SUPFAM" id="SSF54211">
    <property type="entry name" value="Ribosomal protein S5 domain 2-like"/>
    <property type="match status" value="1"/>
</dbReference>
<dbReference type="InterPro" id="IPR045006">
    <property type="entry name" value="CHLI-like"/>
</dbReference>
<comment type="similarity">
    <text evidence="1">Belongs to the Mg-chelatase subunits D/I family. ComM subfamily.</text>
</comment>
<evidence type="ECO:0000256" key="2">
    <source>
        <dbReference type="ARBA" id="ARBA00022741"/>
    </source>
</evidence>
<dbReference type="PRINTS" id="PR01657">
    <property type="entry name" value="MCMFAMILY"/>
</dbReference>
<dbReference type="Pfam" id="PF13335">
    <property type="entry name" value="Mg_chelatase_C"/>
    <property type="match status" value="1"/>
</dbReference>
<evidence type="ECO:0000256" key="3">
    <source>
        <dbReference type="ARBA" id="ARBA00022840"/>
    </source>
</evidence>
<feature type="domain" description="AAA+ ATPase" evidence="5">
    <location>
        <begin position="221"/>
        <end position="405"/>
    </location>
</feature>
<proteinExistence type="inferred from homology"/>
<dbReference type="PANTHER" id="PTHR32039:SF7">
    <property type="entry name" value="COMPETENCE PROTEIN COMM"/>
    <property type="match status" value="1"/>
</dbReference>
<dbReference type="OrthoDB" id="9813147at2"/>